<evidence type="ECO:0000256" key="2">
    <source>
        <dbReference type="ARBA" id="ARBA00022448"/>
    </source>
</evidence>
<evidence type="ECO:0000313" key="8">
    <source>
        <dbReference type="Proteomes" id="UP001063166"/>
    </source>
</evidence>
<dbReference type="Pfam" id="PF07690">
    <property type="entry name" value="MFS_1"/>
    <property type="match status" value="1"/>
</dbReference>
<feature type="transmembrane region" description="Helical" evidence="6">
    <location>
        <begin position="358"/>
        <end position="380"/>
    </location>
</feature>
<sequence>MASAAEVTCKQAISSGTLPYPVDEKALQVDLKSIASDDLQDAEPKPFQLFDWLFRRHTLKPLDLDSIATRRSVHDDPDLAEHYWPKPGYENMHRFDTKARWTYREEMALVRKIDWKVMLWAVLSFSVLNLDRHSLTSANTDNFLPDLKLTTDDFNWGNTIFRLAFLFAELPSQLVSKRIGPDRWIPTQICVWAIVNGAQFFLTGRASFFVCRALLGFLQGGFIPVIILYLSYFYTKTELPFRLALFWMSEYIVTIIASFIAFGVLRMRGVAGMAGWRWLLLIEGLITLAVGIATFFKMRPSPTQTRTWFCPEGWFNEREEMIAVTRILRDDPTKGDMHNREGLSLSRLWTAVCDYDLWPLYIAGLMFGIPVSTIYSYFTLSLRDVGFDTLQTNLLVIPWSVVGMMNMLAITIVSEVVHERSFVAIMQDVWALPFLIGIYTLPKSPNRWKFFGLASGLLSYPYVQPIQVAWCSSNAGAVASRAVNAAIYNMFVQLSGIVSAQIYRNDDAPRYHRGNAILISITCFNIFVMYPGIKLYYVLRNKQRAKTWDAMTPQVSLLASTPTRTFLTFQNTTGQIM</sequence>
<dbReference type="PANTHER" id="PTHR43791">
    <property type="entry name" value="PERMEASE-RELATED"/>
    <property type="match status" value="1"/>
</dbReference>
<dbReference type="FunFam" id="1.20.1250.20:FF:000106">
    <property type="entry name" value="MFS transporter, putative"/>
    <property type="match status" value="1"/>
</dbReference>
<feature type="transmembrane region" description="Helical" evidence="6">
    <location>
        <begin position="392"/>
        <end position="414"/>
    </location>
</feature>
<dbReference type="Gene3D" id="1.20.1250.20">
    <property type="entry name" value="MFS general substrate transporter like domains"/>
    <property type="match status" value="1"/>
</dbReference>
<dbReference type="GO" id="GO:0022857">
    <property type="term" value="F:transmembrane transporter activity"/>
    <property type="evidence" value="ECO:0007669"/>
    <property type="project" value="InterPro"/>
</dbReference>
<evidence type="ECO:0000313" key="7">
    <source>
        <dbReference type="EMBL" id="GLB39069.1"/>
    </source>
</evidence>
<dbReference type="GO" id="GO:0016020">
    <property type="term" value="C:membrane"/>
    <property type="evidence" value="ECO:0007669"/>
    <property type="project" value="UniProtKB-SubCell"/>
</dbReference>
<feature type="transmembrane region" description="Helical" evidence="6">
    <location>
        <begin position="516"/>
        <end position="537"/>
    </location>
</feature>
<feature type="transmembrane region" description="Helical" evidence="6">
    <location>
        <begin position="277"/>
        <end position="296"/>
    </location>
</feature>
<protein>
    <submittedName>
        <fullName evidence="7">Transporter</fullName>
    </submittedName>
</protein>
<evidence type="ECO:0000256" key="5">
    <source>
        <dbReference type="ARBA" id="ARBA00023136"/>
    </source>
</evidence>
<dbReference type="Proteomes" id="UP001063166">
    <property type="component" value="Unassembled WGS sequence"/>
</dbReference>
<organism evidence="7 8">
    <name type="scientific">Lyophyllum shimeji</name>
    <name type="common">Hon-shimeji</name>
    <name type="synonym">Tricholoma shimeji</name>
    <dbReference type="NCBI Taxonomy" id="47721"/>
    <lineage>
        <taxon>Eukaryota</taxon>
        <taxon>Fungi</taxon>
        <taxon>Dikarya</taxon>
        <taxon>Basidiomycota</taxon>
        <taxon>Agaricomycotina</taxon>
        <taxon>Agaricomycetes</taxon>
        <taxon>Agaricomycetidae</taxon>
        <taxon>Agaricales</taxon>
        <taxon>Tricholomatineae</taxon>
        <taxon>Lyophyllaceae</taxon>
        <taxon>Lyophyllum</taxon>
    </lineage>
</organism>
<keyword evidence="5 6" id="KW-0472">Membrane</keyword>
<comment type="caution">
    <text evidence="7">The sequence shown here is derived from an EMBL/GenBank/DDBJ whole genome shotgun (WGS) entry which is preliminary data.</text>
</comment>
<dbReference type="InterPro" id="IPR036259">
    <property type="entry name" value="MFS_trans_sf"/>
</dbReference>
<gene>
    <name evidence="7" type="ORF">LshimejAT787_0602310</name>
</gene>
<keyword evidence="4 6" id="KW-1133">Transmembrane helix</keyword>
<evidence type="ECO:0000256" key="4">
    <source>
        <dbReference type="ARBA" id="ARBA00022989"/>
    </source>
</evidence>
<feature type="transmembrane region" description="Helical" evidence="6">
    <location>
        <begin position="209"/>
        <end position="232"/>
    </location>
</feature>
<reference evidence="7" key="1">
    <citation type="submission" date="2022-07" db="EMBL/GenBank/DDBJ databases">
        <title>The genome of Lyophyllum shimeji provides insight into the initial evolution of ectomycorrhizal fungal genome.</title>
        <authorList>
            <person name="Kobayashi Y."/>
            <person name="Shibata T."/>
            <person name="Hirakawa H."/>
            <person name="Shigenobu S."/>
            <person name="Nishiyama T."/>
            <person name="Yamada A."/>
            <person name="Hasebe M."/>
            <person name="Kawaguchi M."/>
        </authorList>
    </citation>
    <scope>NUCLEOTIDE SEQUENCE</scope>
    <source>
        <strain evidence="7">AT787</strain>
    </source>
</reference>
<feature type="transmembrane region" description="Helical" evidence="6">
    <location>
        <begin position="420"/>
        <end position="441"/>
    </location>
</feature>
<accession>A0A9P3ULC2</accession>
<evidence type="ECO:0000256" key="6">
    <source>
        <dbReference type="SAM" id="Phobius"/>
    </source>
</evidence>
<keyword evidence="3 6" id="KW-0812">Transmembrane</keyword>
<keyword evidence="2" id="KW-0813">Transport</keyword>
<dbReference type="PANTHER" id="PTHR43791:SF65">
    <property type="entry name" value="MAJOR FACILITATOR SUPERFAMILY (MFS) PROFILE DOMAIN-CONTAINING PROTEIN-RELATED"/>
    <property type="match status" value="1"/>
</dbReference>
<dbReference type="OrthoDB" id="1935484at2759"/>
<dbReference type="EMBL" id="BRPK01000006">
    <property type="protein sequence ID" value="GLB39069.1"/>
    <property type="molecule type" value="Genomic_DNA"/>
</dbReference>
<evidence type="ECO:0000256" key="1">
    <source>
        <dbReference type="ARBA" id="ARBA00004141"/>
    </source>
</evidence>
<feature type="transmembrane region" description="Helical" evidence="6">
    <location>
        <begin position="486"/>
        <end position="504"/>
    </location>
</feature>
<feature type="transmembrane region" description="Helical" evidence="6">
    <location>
        <begin position="244"/>
        <end position="265"/>
    </location>
</feature>
<dbReference type="SUPFAM" id="SSF103473">
    <property type="entry name" value="MFS general substrate transporter"/>
    <property type="match status" value="1"/>
</dbReference>
<keyword evidence="8" id="KW-1185">Reference proteome</keyword>
<dbReference type="InterPro" id="IPR011701">
    <property type="entry name" value="MFS"/>
</dbReference>
<comment type="subcellular location">
    <subcellularLocation>
        <location evidence="1">Membrane</location>
        <topology evidence="1">Multi-pass membrane protein</topology>
    </subcellularLocation>
</comment>
<dbReference type="AlphaFoldDB" id="A0A9P3ULC2"/>
<proteinExistence type="predicted"/>
<evidence type="ECO:0000256" key="3">
    <source>
        <dbReference type="ARBA" id="ARBA00022692"/>
    </source>
</evidence>
<name>A0A9P3ULC2_LYOSH</name>